<organism evidence="3 4">
    <name type="scientific">Albula glossodonta</name>
    <name type="common">roundjaw bonefish</name>
    <dbReference type="NCBI Taxonomy" id="121402"/>
    <lineage>
        <taxon>Eukaryota</taxon>
        <taxon>Metazoa</taxon>
        <taxon>Chordata</taxon>
        <taxon>Craniata</taxon>
        <taxon>Vertebrata</taxon>
        <taxon>Euteleostomi</taxon>
        <taxon>Actinopterygii</taxon>
        <taxon>Neopterygii</taxon>
        <taxon>Teleostei</taxon>
        <taxon>Albuliformes</taxon>
        <taxon>Albulidae</taxon>
        <taxon>Albula</taxon>
    </lineage>
</organism>
<comment type="caution">
    <text evidence="3">The sequence shown here is derived from an EMBL/GenBank/DDBJ whole genome shotgun (WGS) entry which is preliminary data.</text>
</comment>
<dbReference type="PROSITE" id="PS51121">
    <property type="entry name" value="NTA"/>
    <property type="match status" value="1"/>
</dbReference>
<dbReference type="GO" id="GO:0043236">
    <property type="term" value="F:laminin binding"/>
    <property type="evidence" value="ECO:0007669"/>
    <property type="project" value="InterPro"/>
</dbReference>
<reference evidence="3" key="1">
    <citation type="thesis" date="2021" institute="BYU ScholarsArchive" country="Provo, UT, USA">
        <title>Applications of and Algorithms for Genome Assembly and Genomic Analyses with an Emphasis on Marine Teleosts.</title>
        <authorList>
            <person name="Pickett B.D."/>
        </authorList>
    </citation>
    <scope>NUCLEOTIDE SEQUENCE</scope>
    <source>
        <strain evidence="3">HI-2016</strain>
    </source>
</reference>
<evidence type="ECO:0000313" key="3">
    <source>
        <dbReference type="EMBL" id="KAG9332762.1"/>
    </source>
</evidence>
<accession>A0A8T2N4Z4</accession>
<sequence>MSPPPTLSSQHALTAHSKQSFDSLTGTAPCSPTHISQDHCFLLTHELGICHWGEWECTAALWPPKCAFQRKRGKMREQSIAGTVGKNQVHTLLFICSLYGRRQMSGCQECHCLNQLKPDRGIHCVFSAIEQQQKDMLINLGCIVFLWDCIQVRGEEGVGGHCPLNALQQLFISSVEAGTEREREREREGQRQGKRPKVRVWRYLKGKSRVNGEVLLDGGNKVMIGGFGDPGICDNQVATGDTRIFFVNLAPEYMWPAHKNELMLNSSLMRITLRNLEEVEHCVEADRICVLAQHICCPLR</sequence>
<evidence type="ECO:0000256" key="1">
    <source>
        <dbReference type="PROSITE-ProRule" id="PRU00443"/>
    </source>
</evidence>
<gene>
    <name evidence="3" type="ORF">JZ751_014861</name>
</gene>
<dbReference type="FunFam" id="2.40.50.120:FF:000008">
    <property type="entry name" value="agrin isoform X1"/>
    <property type="match status" value="1"/>
</dbReference>
<dbReference type="AlphaFoldDB" id="A0A8T2N4Z4"/>
<dbReference type="EMBL" id="JAFBMS010000237">
    <property type="protein sequence ID" value="KAG9332762.1"/>
    <property type="molecule type" value="Genomic_DNA"/>
</dbReference>
<evidence type="ECO:0000313" key="4">
    <source>
        <dbReference type="Proteomes" id="UP000824540"/>
    </source>
</evidence>
<dbReference type="Proteomes" id="UP000824540">
    <property type="component" value="Unassembled WGS sequence"/>
</dbReference>
<keyword evidence="4" id="KW-1185">Reference proteome</keyword>
<dbReference type="InterPro" id="IPR008993">
    <property type="entry name" value="TIMP-like_OB-fold"/>
</dbReference>
<proteinExistence type="predicted"/>
<dbReference type="Gene3D" id="2.40.50.120">
    <property type="match status" value="1"/>
</dbReference>
<name>A0A8T2N4Z4_9TELE</name>
<dbReference type="Pfam" id="PF03146">
    <property type="entry name" value="NtA"/>
    <property type="match status" value="1"/>
</dbReference>
<dbReference type="OrthoDB" id="5983569at2759"/>
<dbReference type="GO" id="GO:0005886">
    <property type="term" value="C:plasma membrane"/>
    <property type="evidence" value="ECO:0007669"/>
    <property type="project" value="GOC"/>
</dbReference>
<dbReference type="SUPFAM" id="SSF50242">
    <property type="entry name" value="TIMP-like"/>
    <property type="match status" value="1"/>
</dbReference>
<dbReference type="InterPro" id="IPR004850">
    <property type="entry name" value="NtA_dom"/>
</dbReference>
<evidence type="ECO:0000259" key="2">
    <source>
        <dbReference type="PROSITE" id="PS51121"/>
    </source>
</evidence>
<protein>
    <recommendedName>
        <fullName evidence="2">NtA domain-containing protein</fullName>
    </recommendedName>
</protein>
<dbReference type="GO" id="GO:0043113">
    <property type="term" value="P:receptor clustering"/>
    <property type="evidence" value="ECO:0007669"/>
    <property type="project" value="InterPro"/>
</dbReference>
<feature type="domain" description="NtA" evidence="2">
    <location>
        <begin position="162"/>
        <end position="293"/>
    </location>
</feature>
<comment type="caution">
    <text evidence="1">Lacks conserved residue(s) required for the propagation of feature annotation.</text>
</comment>